<feature type="region of interest" description="Disordered" evidence="1">
    <location>
        <begin position="107"/>
        <end position="136"/>
    </location>
</feature>
<dbReference type="PANTHER" id="PTHR12984:SF3">
    <property type="entry name" value="N-TERMINAL KINASE-LIKE PROTEIN"/>
    <property type="match status" value="1"/>
</dbReference>
<dbReference type="STRING" id="137246.A0A401TFL9"/>
<dbReference type="EMBL" id="BEZZ01053418">
    <property type="protein sequence ID" value="GCC41439.1"/>
    <property type="molecule type" value="Genomic_DNA"/>
</dbReference>
<protein>
    <recommendedName>
        <fullName evidence="4">Protein kinase domain-containing protein</fullName>
    </recommendedName>
</protein>
<name>A0A401TFL9_CHIPU</name>
<sequence>MQSDHAEILRQSLCCFWGTPPMRNGVAELGLCWGGGGEPSVCVLPLPLTSMYVCVCVFPLSQKALSFLVNDCGLIHHNVCVAAVYVDRAGEWKLGGLDYMYAARGETPLPSKGFPELDKYDPPEGSEPGKGSAEKW</sequence>
<dbReference type="Proteomes" id="UP000287033">
    <property type="component" value="Unassembled WGS sequence"/>
</dbReference>
<comment type="caution">
    <text evidence="2">The sequence shown here is derived from an EMBL/GenBank/DDBJ whole genome shotgun (WGS) entry which is preliminary data.</text>
</comment>
<dbReference type="OrthoDB" id="9031340at2759"/>
<evidence type="ECO:0008006" key="4">
    <source>
        <dbReference type="Google" id="ProtNLM"/>
    </source>
</evidence>
<accession>A0A401TFL9</accession>
<dbReference type="InterPro" id="IPR051177">
    <property type="entry name" value="CIK-Related_Protein"/>
</dbReference>
<organism evidence="2 3">
    <name type="scientific">Chiloscyllium punctatum</name>
    <name type="common">Brownbanded bambooshark</name>
    <name type="synonym">Hemiscyllium punctatum</name>
    <dbReference type="NCBI Taxonomy" id="137246"/>
    <lineage>
        <taxon>Eukaryota</taxon>
        <taxon>Metazoa</taxon>
        <taxon>Chordata</taxon>
        <taxon>Craniata</taxon>
        <taxon>Vertebrata</taxon>
        <taxon>Chondrichthyes</taxon>
        <taxon>Elasmobranchii</taxon>
        <taxon>Galeomorphii</taxon>
        <taxon>Galeoidea</taxon>
        <taxon>Orectolobiformes</taxon>
        <taxon>Hemiscylliidae</taxon>
        <taxon>Chiloscyllium</taxon>
    </lineage>
</organism>
<dbReference type="Gene3D" id="1.10.510.10">
    <property type="entry name" value="Transferase(Phosphotransferase) domain 1"/>
    <property type="match status" value="1"/>
</dbReference>
<evidence type="ECO:0000256" key="1">
    <source>
        <dbReference type="SAM" id="MobiDB-lite"/>
    </source>
</evidence>
<evidence type="ECO:0000313" key="2">
    <source>
        <dbReference type="EMBL" id="GCC41439.1"/>
    </source>
</evidence>
<dbReference type="AlphaFoldDB" id="A0A401TFL9"/>
<keyword evidence="3" id="KW-1185">Reference proteome</keyword>
<reference evidence="2 3" key="1">
    <citation type="journal article" date="2018" name="Nat. Ecol. Evol.">
        <title>Shark genomes provide insights into elasmobranch evolution and the origin of vertebrates.</title>
        <authorList>
            <person name="Hara Y"/>
            <person name="Yamaguchi K"/>
            <person name="Onimaru K"/>
            <person name="Kadota M"/>
            <person name="Koyanagi M"/>
            <person name="Keeley SD"/>
            <person name="Tatsumi K"/>
            <person name="Tanaka K"/>
            <person name="Motone F"/>
            <person name="Kageyama Y"/>
            <person name="Nozu R"/>
            <person name="Adachi N"/>
            <person name="Nishimura O"/>
            <person name="Nakagawa R"/>
            <person name="Tanegashima C"/>
            <person name="Kiyatake I"/>
            <person name="Matsumoto R"/>
            <person name="Murakumo K"/>
            <person name="Nishida K"/>
            <person name="Terakita A"/>
            <person name="Kuratani S"/>
            <person name="Sato K"/>
            <person name="Hyodo S Kuraku.S."/>
        </authorList>
    </citation>
    <scope>NUCLEOTIDE SEQUENCE [LARGE SCALE GENOMIC DNA]</scope>
</reference>
<evidence type="ECO:0000313" key="3">
    <source>
        <dbReference type="Proteomes" id="UP000287033"/>
    </source>
</evidence>
<proteinExistence type="predicted"/>
<dbReference type="PANTHER" id="PTHR12984">
    <property type="entry name" value="SCY1-RELATED S/T PROTEIN KINASE-LIKE"/>
    <property type="match status" value="1"/>
</dbReference>
<gene>
    <name evidence="2" type="ORF">chiPu_0025168</name>
</gene>